<organism evidence="1 2">
    <name type="scientific">Phytophthora nicotianae (strain INRA-310)</name>
    <name type="common">Phytophthora parasitica</name>
    <dbReference type="NCBI Taxonomy" id="761204"/>
    <lineage>
        <taxon>Eukaryota</taxon>
        <taxon>Sar</taxon>
        <taxon>Stramenopiles</taxon>
        <taxon>Oomycota</taxon>
        <taxon>Peronosporomycetes</taxon>
        <taxon>Peronosporales</taxon>
        <taxon>Peronosporaceae</taxon>
        <taxon>Phytophthora</taxon>
    </lineage>
</organism>
<dbReference type="GeneID" id="20193560"/>
<accession>W2P9B8</accession>
<sequence length="62" mass="6837">MLNAAIERLVSLVNVGAVKFSTALVSPNLKLMENYVKEVNTFHGNNKMSVIGISRRTTVTMQ</sequence>
<gene>
    <name evidence="1" type="ORF">PPTG_24961</name>
</gene>
<dbReference type="AlphaFoldDB" id="W2P9B8"/>
<dbReference type="RefSeq" id="XP_008917287.1">
    <property type="nucleotide sequence ID" value="XM_008919039.1"/>
</dbReference>
<protein>
    <submittedName>
        <fullName evidence="1">Uncharacterized protein</fullName>
    </submittedName>
</protein>
<dbReference type="EMBL" id="KI670011">
    <property type="protein sequence ID" value="ETM97416.1"/>
    <property type="molecule type" value="Genomic_DNA"/>
</dbReference>
<dbReference type="Proteomes" id="UP000018817">
    <property type="component" value="Unassembled WGS sequence"/>
</dbReference>
<proteinExistence type="predicted"/>
<name>W2P9B8_PHYN3</name>
<evidence type="ECO:0000313" key="2">
    <source>
        <dbReference type="Proteomes" id="UP000018817"/>
    </source>
</evidence>
<evidence type="ECO:0000313" key="1">
    <source>
        <dbReference type="EMBL" id="ETM97416.1"/>
    </source>
</evidence>
<dbReference type="VEuPathDB" id="FungiDB:PPTG_24961"/>
<reference evidence="2" key="1">
    <citation type="submission" date="2011-12" db="EMBL/GenBank/DDBJ databases">
        <authorList>
            <consortium name="The Broad Institute Genome Sequencing Platform"/>
            <person name="Russ C."/>
            <person name="Tyler B."/>
            <person name="Panabieres F."/>
            <person name="Shan W."/>
            <person name="Tripathy S."/>
            <person name="Grunwald N."/>
            <person name="Machado M."/>
            <person name="Young S.K."/>
            <person name="Zeng Q."/>
            <person name="Gargeya S."/>
            <person name="Fitzgerald M."/>
            <person name="Haas B."/>
            <person name="Abouelleil A."/>
            <person name="Alvarado L."/>
            <person name="Arachchi H.M."/>
            <person name="Berlin A."/>
            <person name="Chapman S.B."/>
            <person name="Gearin G."/>
            <person name="Goldberg J."/>
            <person name="Griggs A."/>
            <person name="Gujja S."/>
            <person name="Hansen M."/>
            <person name="Heiman D."/>
            <person name="Howarth C."/>
            <person name="Larimer J."/>
            <person name="Lui A."/>
            <person name="MacDonald P.J.P."/>
            <person name="McCowen C."/>
            <person name="Montmayeur A."/>
            <person name="Murphy C."/>
            <person name="Neiman D."/>
            <person name="Pearson M."/>
            <person name="Priest M."/>
            <person name="Roberts A."/>
            <person name="Saif S."/>
            <person name="Shea T."/>
            <person name="Sisk P."/>
            <person name="Stolte C."/>
            <person name="Sykes S."/>
            <person name="Wortman J."/>
            <person name="Nusbaum C."/>
            <person name="Birren B."/>
        </authorList>
    </citation>
    <scope>NUCLEOTIDE SEQUENCE [LARGE SCALE GENOMIC DNA]</scope>
    <source>
        <strain evidence="2">INRA-310</strain>
    </source>
</reference>
<reference evidence="1 2" key="2">
    <citation type="submission" date="2013-11" db="EMBL/GenBank/DDBJ databases">
        <title>The Genome Sequence of Phytophthora parasitica INRA-310.</title>
        <authorList>
            <consortium name="The Broad Institute Genomics Platform"/>
            <person name="Russ C."/>
            <person name="Tyler B."/>
            <person name="Panabieres F."/>
            <person name="Shan W."/>
            <person name="Tripathy S."/>
            <person name="Grunwald N."/>
            <person name="Machado M."/>
            <person name="Johnson C.S."/>
            <person name="Arredondo F."/>
            <person name="Hong C."/>
            <person name="Coffey M."/>
            <person name="Young S.K."/>
            <person name="Zeng Q."/>
            <person name="Gargeya S."/>
            <person name="Fitzgerald M."/>
            <person name="Abouelleil A."/>
            <person name="Alvarado L."/>
            <person name="Chapman S.B."/>
            <person name="Gainer-Dewar J."/>
            <person name="Goldberg J."/>
            <person name="Griggs A."/>
            <person name="Gujja S."/>
            <person name="Hansen M."/>
            <person name="Howarth C."/>
            <person name="Imamovic A."/>
            <person name="Ireland A."/>
            <person name="Larimer J."/>
            <person name="McCowan C."/>
            <person name="Murphy C."/>
            <person name="Pearson M."/>
            <person name="Poon T.W."/>
            <person name="Priest M."/>
            <person name="Roberts A."/>
            <person name="Saif S."/>
            <person name="Shea T."/>
            <person name="Sykes S."/>
            <person name="Wortman J."/>
            <person name="Nusbaum C."/>
            <person name="Birren B."/>
        </authorList>
    </citation>
    <scope>NUCLEOTIDE SEQUENCE [LARGE SCALE GENOMIC DNA]</scope>
    <source>
        <strain evidence="1 2">INRA-310</strain>
    </source>
</reference>